<feature type="transmembrane region" description="Helical" evidence="15">
    <location>
        <begin position="40"/>
        <end position="58"/>
    </location>
</feature>
<evidence type="ECO:0000313" key="17">
    <source>
        <dbReference type="Proteomes" id="UP000185766"/>
    </source>
</evidence>
<keyword evidence="7 14" id="KW-0249">Electron transport</keyword>
<feature type="topological domain" description="Cytoplasmic" evidence="14">
    <location>
        <begin position="162"/>
        <end position="164"/>
    </location>
</feature>
<evidence type="ECO:0000256" key="10">
    <source>
        <dbReference type="ARBA" id="ARBA00023136"/>
    </source>
</evidence>
<dbReference type="InterPro" id="IPR023380">
    <property type="entry name" value="DsbB-like_sf"/>
</dbReference>
<keyword evidence="3 14" id="KW-0813">Transport</keyword>
<keyword evidence="13 14" id="KW-0676">Redox-active center</keyword>
<evidence type="ECO:0000256" key="5">
    <source>
        <dbReference type="ARBA" id="ARBA00022519"/>
    </source>
</evidence>
<keyword evidence="6 14" id="KW-0812">Transmembrane</keyword>
<feature type="topological domain" description="Cytoplasmic" evidence="14">
    <location>
        <begin position="1"/>
        <end position="9"/>
    </location>
</feature>
<keyword evidence="4 14" id="KW-1003">Cell membrane</keyword>
<evidence type="ECO:0000256" key="12">
    <source>
        <dbReference type="ARBA" id="ARBA00023186"/>
    </source>
</evidence>
<dbReference type="STRING" id="1429083.GCA_001885685_02982"/>
<dbReference type="InterPro" id="IPR050183">
    <property type="entry name" value="DsbB"/>
</dbReference>
<keyword evidence="8 14" id="KW-1133">Transmembrane helix</keyword>
<feature type="topological domain" description="Cytoplasmic" evidence="14">
    <location>
        <begin position="62"/>
        <end position="67"/>
    </location>
</feature>
<dbReference type="EMBL" id="FOAS01000009">
    <property type="protein sequence ID" value="SEL18978.1"/>
    <property type="molecule type" value="Genomic_DNA"/>
</dbReference>
<dbReference type="Pfam" id="PF02600">
    <property type="entry name" value="DsbB"/>
    <property type="match status" value="1"/>
</dbReference>
<keyword evidence="9 14" id="KW-0560">Oxidoreductase</keyword>
<name>A0A1H7N7N6_9GAMM</name>
<protein>
    <recommendedName>
        <fullName evidence="14">Disulfide bond formation protein B</fullName>
    </recommendedName>
    <alternativeName>
        <fullName evidence="14">Disulfide oxidoreductase</fullName>
    </alternativeName>
</protein>
<dbReference type="GO" id="GO:0015035">
    <property type="term" value="F:protein-disulfide reductase activity"/>
    <property type="evidence" value="ECO:0007669"/>
    <property type="project" value="UniProtKB-UniRule"/>
</dbReference>
<dbReference type="Gene3D" id="1.20.1550.10">
    <property type="entry name" value="DsbB-like"/>
    <property type="match status" value="1"/>
</dbReference>
<dbReference type="GO" id="GO:0006457">
    <property type="term" value="P:protein folding"/>
    <property type="evidence" value="ECO:0007669"/>
    <property type="project" value="InterPro"/>
</dbReference>
<dbReference type="RefSeq" id="WP_074867860.1">
    <property type="nucleotide sequence ID" value="NZ_FOAS01000009.1"/>
</dbReference>
<dbReference type="Proteomes" id="UP000185766">
    <property type="component" value="Unassembled WGS sequence"/>
</dbReference>
<dbReference type="InterPro" id="IPR022920">
    <property type="entry name" value="Disulphide_bond_form_DsbB"/>
</dbReference>
<feature type="disulfide bond" description="Redox-active" evidence="14">
    <location>
        <begin position="36"/>
        <end position="39"/>
    </location>
</feature>
<sequence>MPLFAPRPLFLLMFLACLAIVGGALYMEHVLGQEPCPLCIIQRIEVIAMGLVCLLAAVHNPAGVGRRVYAGLALFIAAAGVATAGRQVYLTTLPADQVPACLPPLDYMLEAFPLWEILSKMLSGTADCAKVDWTLLGLSIPELSLLAFCGLALVALMQLLRRVA</sequence>
<reference evidence="16 17" key="1">
    <citation type="submission" date="2016-10" db="EMBL/GenBank/DDBJ databases">
        <authorList>
            <person name="de Groot N.N."/>
        </authorList>
    </citation>
    <scope>NUCLEOTIDE SEQUENCE [LARGE SCALE GENOMIC DNA]</scope>
    <source>
        <strain evidence="16 17">JCM 19513</strain>
    </source>
</reference>
<comment type="function">
    <text evidence="14">Required for disulfide bond formation in some periplasmic proteins. Acts by oxidizing the DsbA protein.</text>
</comment>
<dbReference type="GO" id="GO:0005886">
    <property type="term" value="C:plasma membrane"/>
    <property type="evidence" value="ECO:0007669"/>
    <property type="project" value="UniProtKB-SubCell"/>
</dbReference>
<dbReference type="AlphaFoldDB" id="A0A1H7N7N6"/>
<evidence type="ECO:0000256" key="9">
    <source>
        <dbReference type="ARBA" id="ARBA00023002"/>
    </source>
</evidence>
<comment type="caution">
    <text evidence="14">Lacks conserved residue(s) required for the propagation of feature annotation.</text>
</comment>
<evidence type="ECO:0000256" key="4">
    <source>
        <dbReference type="ARBA" id="ARBA00022475"/>
    </source>
</evidence>
<keyword evidence="12 14" id="KW-0143">Chaperone</keyword>
<dbReference type="InterPro" id="IPR003752">
    <property type="entry name" value="DiS_bond_form_DsbB/BdbC"/>
</dbReference>
<evidence type="ECO:0000256" key="14">
    <source>
        <dbReference type="HAMAP-Rule" id="MF_00286"/>
    </source>
</evidence>
<feature type="transmembrane region" description="Helical" evidence="15">
    <location>
        <begin position="143"/>
        <end position="160"/>
    </location>
</feature>
<evidence type="ECO:0000256" key="7">
    <source>
        <dbReference type="ARBA" id="ARBA00022982"/>
    </source>
</evidence>
<accession>A0A1H7N7N6</accession>
<dbReference type="SUPFAM" id="SSF158442">
    <property type="entry name" value="DsbB-like"/>
    <property type="match status" value="1"/>
</dbReference>
<dbReference type="PANTHER" id="PTHR36570:SF3">
    <property type="entry name" value="DISULFIDE BOND FORMATION PROTEIN B"/>
    <property type="match status" value="1"/>
</dbReference>
<dbReference type="PANTHER" id="PTHR36570">
    <property type="entry name" value="DISULFIDE BOND FORMATION PROTEIN B"/>
    <property type="match status" value="1"/>
</dbReference>
<evidence type="ECO:0000256" key="6">
    <source>
        <dbReference type="ARBA" id="ARBA00022692"/>
    </source>
</evidence>
<comment type="subcellular location">
    <subcellularLocation>
        <location evidence="1">Cell inner membrane</location>
        <topology evidence="1">Multi-pass membrane protein</topology>
    </subcellularLocation>
    <subcellularLocation>
        <location evidence="14">Cell membrane</location>
        <topology evidence="14">Multi-pass membrane protein</topology>
    </subcellularLocation>
</comment>
<keyword evidence="17" id="KW-1185">Reference proteome</keyword>
<evidence type="ECO:0000256" key="13">
    <source>
        <dbReference type="ARBA" id="ARBA00023284"/>
    </source>
</evidence>
<dbReference type="HAMAP" id="MF_00286">
    <property type="entry name" value="DsbB"/>
    <property type="match status" value="1"/>
</dbReference>
<organism evidence="16 17">
    <name type="scientific">Atopomonas hussainii</name>
    <dbReference type="NCBI Taxonomy" id="1429083"/>
    <lineage>
        <taxon>Bacteria</taxon>
        <taxon>Pseudomonadati</taxon>
        <taxon>Pseudomonadota</taxon>
        <taxon>Gammaproteobacteria</taxon>
        <taxon>Pseudomonadales</taxon>
        <taxon>Pseudomonadaceae</taxon>
        <taxon>Atopomonas</taxon>
    </lineage>
</organism>
<evidence type="ECO:0000256" key="3">
    <source>
        <dbReference type="ARBA" id="ARBA00022448"/>
    </source>
</evidence>
<evidence type="ECO:0000256" key="8">
    <source>
        <dbReference type="ARBA" id="ARBA00022989"/>
    </source>
</evidence>
<dbReference type="GO" id="GO:0009055">
    <property type="term" value="F:electron transfer activity"/>
    <property type="evidence" value="ECO:0007669"/>
    <property type="project" value="UniProtKB-UniRule"/>
</dbReference>
<evidence type="ECO:0000256" key="1">
    <source>
        <dbReference type="ARBA" id="ARBA00004429"/>
    </source>
</evidence>
<evidence type="ECO:0000256" key="11">
    <source>
        <dbReference type="ARBA" id="ARBA00023157"/>
    </source>
</evidence>
<proteinExistence type="inferred from homology"/>
<evidence type="ECO:0000256" key="15">
    <source>
        <dbReference type="SAM" id="Phobius"/>
    </source>
</evidence>
<keyword evidence="10 14" id="KW-0472">Membrane</keyword>
<feature type="topological domain" description="Periplasmic" evidence="14">
    <location>
        <begin position="27"/>
        <end position="44"/>
    </location>
</feature>
<gene>
    <name evidence="14" type="primary">dsbB</name>
    <name evidence="16" type="ORF">SAMN05216214_10936</name>
</gene>
<evidence type="ECO:0000256" key="2">
    <source>
        <dbReference type="ARBA" id="ARBA00008823"/>
    </source>
</evidence>
<feature type="transmembrane region" description="Helical" evidence="15">
    <location>
        <begin position="70"/>
        <end position="89"/>
    </location>
</feature>
<comment type="similarity">
    <text evidence="2 14">Belongs to the DsbB family.</text>
</comment>
<keyword evidence="11 14" id="KW-1015">Disulfide bond</keyword>
<keyword evidence="5" id="KW-0997">Cell inner membrane</keyword>
<evidence type="ECO:0000313" key="16">
    <source>
        <dbReference type="EMBL" id="SEL18978.1"/>
    </source>
</evidence>